<keyword evidence="9" id="KW-0540">Nuclease</keyword>
<keyword evidence="7" id="KW-0732">Signal</keyword>
<keyword evidence="6" id="KW-0443">Lipid metabolism</keyword>
<keyword evidence="9" id="KW-0255">Endonuclease</keyword>
<accession>A0A085JNE0</accession>
<evidence type="ECO:0000256" key="4">
    <source>
        <dbReference type="ARBA" id="ARBA00022801"/>
    </source>
</evidence>
<proteinExistence type="inferred from homology"/>
<feature type="signal peptide" evidence="7">
    <location>
        <begin position="1"/>
        <end position="22"/>
    </location>
</feature>
<reference evidence="9 10" key="1">
    <citation type="submission" date="2014-05" db="EMBL/GenBank/DDBJ databases">
        <title>ATOL: Assembling a taxonomically balanced genome-scale reconstruction of the evolutionary history of the Enterobacteriaceae.</title>
        <authorList>
            <person name="Plunkett G.III."/>
            <person name="Neeno-Eckwall E.C."/>
            <person name="Glasner J.D."/>
            <person name="Perna N.T."/>
        </authorList>
    </citation>
    <scope>NUCLEOTIDE SEQUENCE [LARGE SCALE GENOMIC DNA]</scope>
    <source>
        <strain evidence="9 10">ATCC 33301</strain>
    </source>
</reference>
<evidence type="ECO:0000256" key="3">
    <source>
        <dbReference type="ARBA" id="ARBA00012027"/>
    </source>
</evidence>
<dbReference type="GO" id="GO:0004630">
    <property type="term" value="F:phospholipase D activity"/>
    <property type="evidence" value="ECO:0007669"/>
    <property type="project" value="UniProtKB-EC"/>
</dbReference>
<dbReference type="GO" id="GO:0016042">
    <property type="term" value="P:lipid catabolic process"/>
    <property type="evidence" value="ECO:0007669"/>
    <property type="project" value="UniProtKB-KW"/>
</dbReference>
<dbReference type="InterPro" id="IPR001736">
    <property type="entry name" value="PLipase_D/transphosphatidylase"/>
</dbReference>
<dbReference type="PANTHER" id="PTHR43856">
    <property type="entry name" value="CARDIOLIPIN HYDROLASE"/>
    <property type="match status" value="1"/>
</dbReference>
<evidence type="ECO:0000256" key="7">
    <source>
        <dbReference type="SAM" id="SignalP"/>
    </source>
</evidence>
<protein>
    <recommendedName>
        <fullName evidence="3">phospholipase D</fullName>
        <ecNumber evidence="3">3.1.4.4</ecNumber>
    </recommendedName>
</protein>
<evidence type="ECO:0000313" key="10">
    <source>
        <dbReference type="Proteomes" id="UP000028602"/>
    </source>
</evidence>
<dbReference type="RefSeq" id="WP_038010816.1">
    <property type="nucleotide sequence ID" value="NZ_ATMJ01000035.1"/>
</dbReference>
<dbReference type="PROSITE" id="PS50035">
    <property type="entry name" value="PLD"/>
    <property type="match status" value="1"/>
</dbReference>
<comment type="similarity">
    <text evidence="2">Belongs to the phospholipase D family.</text>
</comment>
<feature type="domain" description="PLD phosphodiesterase" evidence="8">
    <location>
        <begin position="111"/>
        <end position="138"/>
    </location>
</feature>
<dbReference type="GO" id="GO:0006793">
    <property type="term" value="P:phosphorus metabolic process"/>
    <property type="evidence" value="ECO:0007669"/>
    <property type="project" value="UniProtKB-ARBA"/>
</dbReference>
<keyword evidence="5" id="KW-0442">Lipid degradation</keyword>
<comment type="caution">
    <text evidence="9">The sequence shown here is derived from an EMBL/GenBank/DDBJ whole genome shotgun (WGS) entry which is preliminary data.</text>
</comment>
<dbReference type="Gene3D" id="3.30.870.10">
    <property type="entry name" value="Endonuclease Chain A"/>
    <property type="match status" value="1"/>
</dbReference>
<evidence type="ECO:0000256" key="1">
    <source>
        <dbReference type="ARBA" id="ARBA00000798"/>
    </source>
</evidence>
<dbReference type="EC" id="3.1.4.4" evidence="3"/>
<keyword evidence="10" id="KW-1185">Reference proteome</keyword>
<dbReference type="OrthoDB" id="5294698at2"/>
<dbReference type="CDD" id="cd09170">
    <property type="entry name" value="PLDc_Nuc"/>
    <property type="match status" value="1"/>
</dbReference>
<dbReference type="eggNOG" id="COG1502">
    <property type="taxonomic scope" value="Bacteria"/>
</dbReference>
<evidence type="ECO:0000256" key="2">
    <source>
        <dbReference type="ARBA" id="ARBA00008664"/>
    </source>
</evidence>
<dbReference type="EMBL" id="JMPR01000010">
    <property type="protein sequence ID" value="KFD21986.1"/>
    <property type="molecule type" value="Genomic_DNA"/>
</dbReference>
<dbReference type="SUPFAM" id="SSF56024">
    <property type="entry name" value="Phospholipase D/nuclease"/>
    <property type="match status" value="1"/>
</dbReference>
<dbReference type="AlphaFoldDB" id="A0A085JNE0"/>
<sequence>MKKTILCIAGILCSSVMFSATAAEPSVDVGFSPEGSARTLVLETIASARSSIRMLSYSFTAPDIMRALADARRRGVDVKIVVDERGNRSKSSIAAMNFIVNSGIPLRTDHHYPIQHDKVIIVDGQTVETGSFNYTASAERRNSENVVVIRNLPSLARTYLLHWQERWDYGQDYQSVY</sequence>
<organism evidence="9 10">
    <name type="scientific">Tatumella ptyseos ATCC 33301</name>
    <dbReference type="NCBI Taxonomy" id="1005995"/>
    <lineage>
        <taxon>Bacteria</taxon>
        <taxon>Pseudomonadati</taxon>
        <taxon>Pseudomonadota</taxon>
        <taxon>Gammaproteobacteria</taxon>
        <taxon>Enterobacterales</taxon>
        <taxon>Erwiniaceae</taxon>
        <taxon>Tatumella</taxon>
    </lineage>
</organism>
<evidence type="ECO:0000256" key="5">
    <source>
        <dbReference type="ARBA" id="ARBA00022963"/>
    </source>
</evidence>
<dbReference type="InterPro" id="IPR025202">
    <property type="entry name" value="PLD-like_dom"/>
</dbReference>
<comment type="catalytic activity">
    <reaction evidence="1">
        <text>a 1,2-diacyl-sn-glycero-3-phosphocholine + H2O = a 1,2-diacyl-sn-glycero-3-phosphate + choline + H(+)</text>
        <dbReference type="Rhea" id="RHEA:14445"/>
        <dbReference type="ChEBI" id="CHEBI:15354"/>
        <dbReference type="ChEBI" id="CHEBI:15377"/>
        <dbReference type="ChEBI" id="CHEBI:15378"/>
        <dbReference type="ChEBI" id="CHEBI:57643"/>
        <dbReference type="ChEBI" id="CHEBI:58608"/>
        <dbReference type="EC" id="3.1.4.4"/>
    </reaction>
</comment>
<feature type="chain" id="PRO_5001793566" description="phospholipase D" evidence="7">
    <location>
        <begin position="23"/>
        <end position="177"/>
    </location>
</feature>
<evidence type="ECO:0000313" key="9">
    <source>
        <dbReference type="EMBL" id="KFD21986.1"/>
    </source>
</evidence>
<gene>
    <name evidence="9" type="primary">nuc</name>
    <name evidence="9" type="ORF">GTPT_0560</name>
</gene>
<dbReference type="PANTHER" id="PTHR43856:SF1">
    <property type="entry name" value="MITOCHONDRIAL CARDIOLIPIN HYDROLASE"/>
    <property type="match status" value="1"/>
</dbReference>
<keyword evidence="4" id="KW-0378">Hydrolase</keyword>
<evidence type="ECO:0000256" key="6">
    <source>
        <dbReference type="ARBA" id="ARBA00023098"/>
    </source>
</evidence>
<name>A0A085JNE0_9GAMM</name>
<dbReference type="Proteomes" id="UP000028602">
    <property type="component" value="Unassembled WGS sequence"/>
</dbReference>
<dbReference type="InterPro" id="IPR051406">
    <property type="entry name" value="PLD_domain"/>
</dbReference>
<dbReference type="GO" id="GO:0016891">
    <property type="term" value="F:RNA endonuclease activity producing 5'-phosphomonoesters, hydrolytic mechanism"/>
    <property type="evidence" value="ECO:0007669"/>
    <property type="project" value="TreeGrafter"/>
</dbReference>
<dbReference type="Pfam" id="PF13091">
    <property type="entry name" value="PLDc_2"/>
    <property type="match status" value="1"/>
</dbReference>
<evidence type="ECO:0000259" key="8">
    <source>
        <dbReference type="PROSITE" id="PS50035"/>
    </source>
</evidence>